<dbReference type="InterPro" id="IPR044278">
    <property type="entry name" value="BHLH95-like"/>
</dbReference>
<proteinExistence type="predicted"/>
<dbReference type="EMBL" id="RXGB01013708">
    <property type="protein sequence ID" value="TMW83117.1"/>
    <property type="molecule type" value="Genomic_DNA"/>
</dbReference>
<comment type="caution">
    <text evidence="2">The sequence shown here is derived from an EMBL/GenBank/DDBJ whole genome shotgun (WGS) entry which is preliminary data.</text>
</comment>
<evidence type="ECO:0000256" key="1">
    <source>
        <dbReference type="SAM" id="MobiDB-lite"/>
    </source>
</evidence>
<reference evidence="2" key="1">
    <citation type="submission" date="2019-05" db="EMBL/GenBank/DDBJ databases">
        <title>The de novo reference genome and transcriptome assemblies of the wild tomato species Solanum chilense.</title>
        <authorList>
            <person name="Stam R."/>
            <person name="Nosenko T."/>
            <person name="Hoerger A.C."/>
            <person name="Stephan W."/>
            <person name="Seidel M.A."/>
            <person name="Kuhn J.M.M."/>
            <person name="Haberer G."/>
            <person name="Tellier A."/>
        </authorList>
    </citation>
    <scope>NUCLEOTIDE SEQUENCE</scope>
    <source>
        <tissue evidence="2">Mature leaves</tissue>
    </source>
</reference>
<feature type="region of interest" description="Disordered" evidence="1">
    <location>
        <begin position="60"/>
        <end position="89"/>
    </location>
</feature>
<evidence type="ECO:0008006" key="3">
    <source>
        <dbReference type="Google" id="ProtNLM"/>
    </source>
</evidence>
<dbReference type="AlphaFoldDB" id="A0A6N2AKW3"/>
<dbReference type="PANTHER" id="PTHR46772:SF9">
    <property type="entry name" value="BHLH DOMAIN-CONTAINING PROTEIN"/>
    <property type="match status" value="1"/>
</dbReference>
<dbReference type="GO" id="GO:0009960">
    <property type="term" value="P:endosperm development"/>
    <property type="evidence" value="ECO:0007669"/>
    <property type="project" value="InterPro"/>
</dbReference>
<dbReference type="GO" id="GO:0003700">
    <property type="term" value="F:DNA-binding transcription factor activity"/>
    <property type="evidence" value="ECO:0007669"/>
    <property type="project" value="InterPro"/>
</dbReference>
<dbReference type="PANTHER" id="PTHR46772">
    <property type="entry name" value="BHLH DOMAIN-CONTAINING PROTEIN"/>
    <property type="match status" value="1"/>
</dbReference>
<name>A0A6N2AKW3_SOLCI</name>
<organism evidence="2">
    <name type="scientific">Solanum chilense</name>
    <name type="common">Tomato</name>
    <name type="synonym">Lycopersicon chilense</name>
    <dbReference type="NCBI Taxonomy" id="4083"/>
    <lineage>
        <taxon>Eukaryota</taxon>
        <taxon>Viridiplantae</taxon>
        <taxon>Streptophyta</taxon>
        <taxon>Embryophyta</taxon>
        <taxon>Tracheophyta</taxon>
        <taxon>Spermatophyta</taxon>
        <taxon>Magnoliopsida</taxon>
        <taxon>eudicotyledons</taxon>
        <taxon>Gunneridae</taxon>
        <taxon>Pentapetalae</taxon>
        <taxon>asterids</taxon>
        <taxon>lamiids</taxon>
        <taxon>Solanales</taxon>
        <taxon>Solanaceae</taxon>
        <taxon>Solanoideae</taxon>
        <taxon>Solaneae</taxon>
        <taxon>Solanum</taxon>
        <taxon>Solanum subgen. Lycopersicon</taxon>
    </lineage>
</organism>
<sequence>MNRGGENNNIFSWKTNDGWSYLNLNDNQIGSGVTLEGDKLLDPSRFDTYQPLTVAHEVIEESTNAGKKRNPPNRKKNGKKIVEPNFGADGAGDRGGLKHKLHIWTARERRKKIGILFDTHRALIPNIPAKAKGGTGICQSSETSTVEEMYMKVAIEIMSFATPK</sequence>
<accession>A0A6N2AKW3</accession>
<protein>
    <recommendedName>
        <fullName evidence="3">BHLH domain-containing protein</fullName>
    </recommendedName>
</protein>
<feature type="compositionally biased region" description="Basic residues" evidence="1">
    <location>
        <begin position="66"/>
        <end position="79"/>
    </location>
</feature>
<evidence type="ECO:0000313" key="2">
    <source>
        <dbReference type="EMBL" id="TMW83117.1"/>
    </source>
</evidence>
<gene>
    <name evidence="2" type="ORF">EJD97_002878</name>
</gene>